<feature type="domain" description="RNA-binding S4" evidence="12">
    <location>
        <begin position="429"/>
        <end position="491"/>
    </location>
</feature>
<dbReference type="InterPro" id="IPR024107">
    <property type="entry name" value="Tyr-tRNA-ligase_bac_1"/>
</dbReference>
<evidence type="ECO:0000259" key="12">
    <source>
        <dbReference type="SMART" id="SM00363"/>
    </source>
</evidence>
<protein>
    <recommendedName>
        <fullName evidence="1 11">Tyrosine--tRNA ligase</fullName>
        <ecNumber evidence="1 11">6.1.1.1</ecNumber>
    </recommendedName>
    <alternativeName>
        <fullName evidence="8 11">Tyrosyl-tRNA synthetase</fullName>
    </alternativeName>
</protein>
<dbReference type="GO" id="GO:0006437">
    <property type="term" value="P:tyrosyl-tRNA aminoacylation"/>
    <property type="evidence" value="ECO:0007669"/>
    <property type="project" value="InterPro"/>
</dbReference>
<organism evidence="13 16">
    <name type="scientific">Rhizophagus irregularis</name>
    <dbReference type="NCBI Taxonomy" id="588596"/>
    <lineage>
        <taxon>Eukaryota</taxon>
        <taxon>Fungi</taxon>
        <taxon>Fungi incertae sedis</taxon>
        <taxon>Mucoromycota</taxon>
        <taxon>Glomeromycotina</taxon>
        <taxon>Glomeromycetes</taxon>
        <taxon>Glomerales</taxon>
        <taxon>Glomeraceae</taxon>
        <taxon>Rhizophagus</taxon>
    </lineage>
</organism>
<reference evidence="13 16" key="2">
    <citation type="submission" date="2017-09" db="EMBL/GenBank/DDBJ databases">
        <title>Extensive intraspecific genome diversity in a model arbuscular mycorrhizal fungus.</title>
        <authorList>
            <person name="Chen E.C."/>
            <person name="Morin E."/>
            <person name="Beaudet D."/>
            <person name="Noel J."/>
            <person name="Ndikumana S."/>
            <person name="Charron P."/>
            <person name="St-Onge C."/>
            <person name="Giorgi J."/>
            <person name="Grigoriev I.V."/>
            <person name="Roux C."/>
            <person name="Martin F.M."/>
            <person name="Corradi N."/>
        </authorList>
    </citation>
    <scope>NUCLEOTIDE SEQUENCE [LARGE SCALE GENOMIC DNA]</scope>
    <source>
        <strain evidence="13 16">A5</strain>
    </source>
</reference>
<accession>A0A2I1DR97</accession>
<dbReference type="InterPro" id="IPR014729">
    <property type="entry name" value="Rossmann-like_a/b/a_fold"/>
</dbReference>
<dbReference type="Gene3D" id="1.10.240.10">
    <property type="entry name" value="Tyrosyl-Transfer RNA Synthetase"/>
    <property type="match status" value="1"/>
</dbReference>
<keyword evidence="3 11" id="KW-0547">Nucleotide-binding</keyword>
<dbReference type="GO" id="GO:0004831">
    <property type="term" value="F:tyrosine-tRNA ligase activity"/>
    <property type="evidence" value="ECO:0007669"/>
    <property type="project" value="UniProtKB-EC"/>
</dbReference>
<dbReference type="VEuPathDB" id="FungiDB:RhiirA1_436703"/>
<evidence type="ECO:0000256" key="3">
    <source>
        <dbReference type="ARBA" id="ARBA00022741"/>
    </source>
</evidence>
<dbReference type="FunFam" id="1.10.240.10:FF:000001">
    <property type="entry name" value="Tyrosine--tRNA ligase"/>
    <property type="match status" value="1"/>
</dbReference>
<dbReference type="InterPro" id="IPR036986">
    <property type="entry name" value="S4_RNA-bd_sf"/>
</dbReference>
<proteinExistence type="inferred from homology"/>
<evidence type="ECO:0000313" key="13">
    <source>
        <dbReference type="EMBL" id="PKC17949.1"/>
    </source>
</evidence>
<dbReference type="Gene3D" id="3.10.290.10">
    <property type="entry name" value="RNA-binding S4 domain"/>
    <property type="match status" value="1"/>
</dbReference>
<comment type="catalytic activity">
    <reaction evidence="9 11">
        <text>tRNA(Tyr) + L-tyrosine + ATP = L-tyrosyl-tRNA(Tyr) + AMP + diphosphate + H(+)</text>
        <dbReference type="Rhea" id="RHEA:10220"/>
        <dbReference type="Rhea" id="RHEA-COMP:9706"/>
        <dbReference type="Rhea" id="RHEA-COMP:9707"/>
        <dbReference type="ChEBI" id="CHEBI:15378"/>
        <dbReference type="ChEBI" id="CHEBI:30616"/>
        <dbReference type="ChEBI" id="CHEBI:33019"/>
        <dbReference type="ChEBI" id="CHEBI:58315"/>
        <dbReference type="ChEBI" id="CHEBI:78442"/>
        <dbReference type="ChEBI" id="CHEBI:78536"/>
        <dbReference type="ChEBI" id="CHEBI:456215"/>
        <dbReference type="EC" id="6.1.1.1"/>
    </reaction>
</comment>
<reference evidence="14 15" key="3">
    <citation type="submission" date="2017-10" db="EMBL/GenBank/DDBJ databases">
        <title>Extensive intraspecific genome diversity in a model arbuscular mycorrhizal fungus.</title>
        <authorList>
            <person name="Chen E.C.H."/>
            <person name="Morin E."/>
            <person name="Baudet D."/>
            <person name="Noel J."/>
            <person name="Ndikumana S."/>
            <person name="Charron P."/>
            <person name="St-Onge C."/>
            <person name="Giorgi J."/>
            <person name="Grigoriev I.V."/>
            <person name="Roux C."/>
            <person name="Martin F.M."/>
            <person name="Corradi N."/>
        </authorList>
    </citation>
    <scope>NUCLEOTIDE SEQUENCE [LARGE SCALE GENOMIC DNA]</scope>
    <source>
        <strain evidence="14 15">A1</strain>
    </source>
</reference>
<sequence length="497" mass="56489">MMKSKIIFRNIYNKFTKFSCEKGIKFYPFYHGSYHNISIRCFTKKIEDNVIEELKKRGLINALTSSDIINRVKNQTTIYCGVDPTAPSLHLGNLLTLIGLLHFNVRGHRTIALIGGATGSIGDPSGRNTERQPLSFSMIEKNANAIDNQIRKIFINGKKYALRRGFKIRDELDVIILNNLKWFQKMSALELLNDIGRYARVGTMMARDSVKLRMENTGGISFTEFSYQLLQAYDFWHLHHYHQCQIQLGGSDQWGNITAGIDLIHKKKTDSIKTTTESLETTENTNAFGITIPLLLTSTGEKFGKSAGNAIWLDDKMTSPYEFYQYFMKLADADVEKYLRMFTILSMEEIDQIVKTHMKSPEERKGQEKLASEITEFVHGVAGLQKAQLATRVLFGDSLENIRGHDLIEAFLHDSQRLTPIHRNEIVNRTIDRVAVAAGACKSRNEANKLIKVGGLYLNNQRVIEPHHKVIEDDLLDGVVCVIRTGKSNYHLIQVID</sequence>
<dbReference type="GO" id="GO:0005829">
    <property type="term" value="C:cytosol"/>
    <property type="evidence" value="ECO:0007669"/>
    <property type="project" value="TreeGrafter"/>
</dbReference>
<dbReference type="Gene3D" id="3.40.50.620">
    <property type="entry name" value="HUPs"/>
    <property type="match status" value="1"/>
</dbReference>
<dbReference type="PANTHER" id="PTHR11766">
    <property type="entry name" value="TYROSYL-TRNA SYNTHETASE"/>
    <property type="match status" value="1"/>
</dbReference>
<dbReference type="EMBL" id="LLXJ01000002">
    <property type="protein sequence ID" value="PKC17949.1"/>
    <property type="molecule type" value="Genomic_DNA"/>
</dbReference>
<dbReference type="Pfam" id="PF22421">
    <property type="entry name" value="SYY_C-terminal"/>
    <property type="match status" value="1"/>
</dbReference>
<dbReference type="GO" id="GO:0005524">
    <property type="term" value="F:ATP binding"/>
    <property type="evidence" value="ECO:0007669"/>
    <property type="project" value="UniProtKB-KW"/>
</dbReference>
<name>A0A2I1DR97_9GLOM</name>
<comment type="caution">
    <text evidence="13">The sequence shown here is derived from an EMBL/GenBank/DDBJ whole genome shotgun (WGS) entry which is preliminary data.</text>
</comment>
<evidence type="ECO:0000256" key="7">
    <source>
        <dbReference type="ARBA" id="ARBA00023146"/>
    </source>
</evidence>
<dbReference type="Pfam" id="PF00579">
    <property type="entry name" value="tRNA-synt_1b"/>
    <property type="match status" value="1"/>
</dbReference>
<dbReference type="PROSITE" id="PS50889">
    <property type="entry name" value="S4"/>
    <property type="match status" value="1"/>
</dbReference>
<dbReference type="CDD" id="cd00805">
    <property type="entry name" value="TyrRS_core"/>
    <property type="match status" value="1"/>
</dbReference>
<evidence type="ECO:0000256" key="5">
    <source>
        <dbReference type="ARBA" id="ARBA00022884"/>
    </source>
</evidence>
<evidence type="ECO:0000256" key="9">
    <source>
        <dbReference type="ARBA" id="ARBA00048248"/>
    </source>
</evidence>
<dbReference type="HAMAP" id="MF_02006">
    <property type="entry name" value="Tyr_tRNA_synth_type1"/>
    <property type="match status" value="1"/>
</dbReference>
<evidence type="ECO:0000256" key="6">
    <source>
        <dbReference type="ARBA" id="ARBA00022917"/>
    </source>
</evidence>
<dbReference type="EMBL" id="LLXH01000041">
    <property type="protein sequence ID" value="PKC74812.1"/>
    <property type="molecule type" value="Genomic_DNA"/>
</dbReference>
<comment type="similarity">
    <text evidence="11">Belongs to the class-I aminoacyl-tRNA synthetase family.</text>
</comment>
<dbReference type="PRINTS" id="PR01040">
    <property type="entry name" value="TRNASYNTHTYR"/>
</dbReference>
<keyword evidence="5 10" id="KW-0694">RNA-binding</keyword>
<dbReference type="SUPFAM" id="SSF52374">
    <property type="entry name" value="Nucleotidylyl transferase"/>
    <property type="match status" value="1"/>
</dbReference>
<dbReference type="Proteomes" id="UP000232722">
    <property type="component" value="Unassembled WGS sequence"/>
</dbReference>
<keyword evidence="2 11" id="KW-0436">Ligase</keyword>
<evidence type="ECO:0000256" key="8">
    <source>
        <dbReference type="ARBA" id="ARBA00033323"/>
    </source>
</evidence>
<dbReference type="SUPFAM" id="SSF55174">
    <property type="entry name" value="Alpha-L RNA-binding motif"/>
    <property type="match status" value="1"/>
</dbReference>
<keyword evidence="6 11" id="KW-0648">Protein biosynthesis</keyword>
<evidence type="ECO:0000256" key="2">
    <source>
        <dbReference type="ARBA" id="ARBA00022598"/>
    </source>
</evidence>
<dbReference type="PANTHER" id="PTHR11766:SF0">
    <property type="entry name" value="TYROSINE--TRNA LIGASE, MITOCHONDRIAL"/>
    <property type="match status" value="1"/>
</dbReference>
<evidence type="ECO:0000256" key="11">
    <source>
        <dbReference type="RuleBase" id="RU361234"/>
    </source>
</evidence>
<dbReference type="InterPro" id="IPR024088">
    <property type="entry name" value="Tyr-tRNA-ligase_bac-type"/>
</dbReference>
<reference evidence="14 15" key="4">
    <citation type="submission" date="2017-10" db="EMBL/GenBank/DDBJ databases">
        <title>Genome analyses suggest a sexual origin of heterokaryosis in a supposedly ancient asexual fungus.</title>
        <authorList>
            <person name="Corradi N."/>
            <person name="Sedzielewska K."/>
            <person name="Noel J."/>
            <person name="Charron P."/>
            <person name="Farinelli L."/>
            <person name="Marton T."/>
            <person name="Kruger M."/>
            <person name="Pelin A."/>
            <person name="Brachmann A."/>
            <person name="Corradi N."/>
        </authorList>
    </citation>
    <scope>NUCLEOTIDE SEQUENCE [LARGE SCALE GENOMIC DNA]</scope>
    <source>
        <strain evidence="14 15">A1</strain>
    </source>
</reference>
<dbReference type="InterPro" id="IPR001412">
    <property type="entry name" value="aa-tRNA-synth_I_CS"/>
</dbReference>
<dbReference type="InterPro" id="IPR002305">
    <property type="entry name" value="aa-tRNA-synth_Ic"/>
</dbReference>
<evidence type="ECO:0000313" key="16">
    <source>
        <dbReference type="Proteomes" id="UP000232722"/>
    </source>
</evidence>
<dbReference type="InterPro" id="IPR002942">
    <property type="entry name" value="S4_RNA-bd"/>
</dbReference>
<dbReference type="CDD" id="cd00165">
    <property type="entry name" value="S4"/>
    <property type="match status" value="1"/>
</dbReference>
<dbReference type="Proteomes" id="UP000232688">
    <property type="component" value="Unassembled WGS sequence"/>
</dbReference>
<evidence type="ECO:0000313" key="15">
    <source>
        <dbReference type="Proteomes" id="UP000232688"/>
    </source>
</evidence>
<dbReference type="SMART" id="SM00363">
    <property type="entry name" value="S4"/>
    <property type="match status" value="1"/>
</dbReference>
<dbReference type="VEuPathDB" id="FungiDB:RhiirFUN_008851"/>
<gene>
    <name evidence="14" type="ORF">RhiirA1_436703</name>
    <name evidence="13" type="ORF">RhiirA5_304465</name>
</gene>
<dbReference type="InterPro" id="IPR054608">
    <property type="entry name" value="SYY-like_C"/>
</dbReference>
<evidence type="ECO:0000256" key="10">
    <source>
        <dbReference type="PROSITE-ProRule" id="PRU00182"/>
    </source>
</evidence>
<evidence type="ECO:0000256" key="4">
    <source>
        <dbReference type="ARBA" id="ARBA00022840"/>
    </source>
</evidence>
<dbReference type="NCBIfam" id="TIGR00234">
    <property type="entry name" value="tyrS"/>
    <property type="match status" value="1"/>
</dbReference>
<keyword evidence="7 11" id="KW-0030">Aminoacyl-tRNA synthetase</keyword>
<evidence type="ECO:0000313" key="14">
    <source>
        <dbReference type="EMBL" id="PKC74812.1"/>
    </source>
</evidence>
<dbReference type="GO" id="GO:0003723">
    <property type="term" value="F:RNA binding"/>
    <property type="evidence" value="ECO:0007669"/>
    <property type="project" value="UniProtKB-KW"/>
</dbReference>
<evidence type="ECO:0000256" key="1">
    <source>
        <dbReference type="ARBA" id="ARBA00013160"/>
    </source>
</evidence>
<dbReference type="GO" id="GO:0005739">
    <property type="term" value="C:mitochondrion"/>
    <property type="evidence" value="ECO:0007669"/>
    <property type="project" value="TreeGrafter"/>
</dbReference>
<dbReference type="InterPro" id="IPR002307">
    <property type="entry name" value="Tyr-tRNA-ligase"/>
</dbReference>
<dbReference type="OrthoDB" id="337870at2759"/>
<dbReference type="PROSITE" id="PS00178">
    <property type="entry name" value="AA_TRNA_LIGASE_I"/>
    <property type="match status" value="1"/>
</dbReference>
<dbReference type="VEuPathDB" id="FungiDB:FUN_008475"/>
<keyword evidence="4 11" id="KW-0067">ATP-binding</keyword>
<reference evidence="13 16" key="1">
    <citation type="submission" date="2016-04" db="EMBL/GenBank/DDBJ databases">
        <title>Genome analyses suggest a sexual origin of heterokaryosis in a supposedly ancient asexual fungus.</title>
        <authorList>
            <person name="Ropars J."/>
            <person name="Sedzielewska K."/>
            <person name="Noel J."/>
            <person name="Charron P."/>
            <person name="Farinelli L."/>
            <person name="Marton T."/>
            <person name="Kruger M."/>
            <person name="Pelin A."/>
            <person name="Brachmann A."/>
            <person name="Corradi N."/>
        </authorList>
    </citation>
    <scope>NUCLEOTIDE SEQUENCE [LARGE SCALE GENOMIC DNA]</scope>
    <source>
        <strain evidence="13 16">A5</strain>
    </source>
</reference>
<dbReference type="AlphaFoldDB" id="A0A2I1DR97"/>
<dbReference type="EC" id="6.1.1.1" evidence="1 11"/>